<proteinExistence type="predicted"/>
<feature type="non-terminal residue" evidence="2">
    <location>
        <position position="70"/>
    </location>
</feature>
<feature type="compositionally biased region" description="Low complexity" evidence="1">
    <location>
        <begin position="22"/>
        <end position="48"/>
    </location>
</feature>
<reference evidence="2" key="1">
    <citation type="submission" date="2020-02" db="EMBL/GenBank/DDBJ databases">
        <authorList>
            <person name="Meier V. D."/>
        </authorList>
    </citation>
    <scope>NUCLEOTIDE SEQUENCE</scope>
    <source>
        <strain evidence="2">AVDCRST_MAG02</strain>
    </source>
</reference>
<name>A0A6J4QIL8_9ACTN</name>
<sequence length="70" mass="7242">VPGFLRSAGPRAQATRARRQGGRATTLRAANEQALDARAAGPPALPAGGRRRERRDVARGLGAARSQAAV</sequence>
<evidence type="ECO:0000256" key="1">
    <source>
        <dbReference type="SAM" id="MobiDB-lite"/>
    </source>
</evidence>
<dbReference type="AlphaFoldDB" id="A0A6J4QIL8"/>
<dbReference type="EMBL" id="CADCVH010000001">
    <property type="protein sequence ID" value="CAA9441718.1"/>
    <property type="molecule type" value="Genomic_DNA"/>
</dbReference>
<accession>A0A6J4QIL8</accession>
<feature type="region of interest" description="Disordered" evidence="1">
    <location>
        <begin position="1"/>
        <end position="70"/>
    </location>
</feature>
<organism evidence="2">
    <name type="scientific">uncultured Rubrobacteraceae bacterium</name>
    <dbReference type="NCBI Taxonomy" id="349277"/>
    <lineage>
        <taxon>Bacteria</taxon>
        <taxon>Bacillati</taxon>
        <taxon>Actinomycetota</taxon>
        <taxon>Rubrobacteria</taxon>
        <taxon>Rubrobacterales</taxon>
        <taxon>Rubrobacteraceae</taxon>
        <taxon>environmental samples</taxon>
    </lineage>
</organism>
<evidence type="ECO:0000313" key="2">
    <source>
        <dbReference type="EMBL" id="CAA9441718.1"/>
    </source>
</evidence>
<protein>
    <submittedName>
        <fullName evidence="2">Uncharacterized protein</fullName>
    </submittedName>
</protein>
<feature type="non-terminal residue" evidence="2">
    <location>
        <position position="1"/>
    </location>
</feature>
<gene>
    <name evidence="2" type="ORF">AVDCRST_MAG02-127</name>
</gene>